<dbReference type="AlphaFoldDB" id="A0A0L0DK91"/>
<gene>
    <name evidence="8" type="ORF">AMSG_08473</name>
</gene>
<dbReference type="GeneID" id="25567164"/>
<dbReference type="PANTHER" id="PTHR10015">
    <property type="entry name" value="HEAT SHOCK TRANSCRIPTION FACTOR"/>
    <property type="match status" value="1"/>
</dbReference>
<dbReference type="eggNOG" id="KOG0627">
    <property type="taxonomic scope" value="Eukaryota"/>
</dbReference>
<feature type="coiled-coil region" evidence="5">
    <location>
        <begin position="102"/>
        <end position="129"/>
    </location>
</feature>
<dbReference type="SMART" id="SM00415">
    <property type="entry name" value="HSF"/>
    <property type="match status" value="1"/>
</dbReference>
<dbReference type="GO" id="GO:0043565">
    <property type="term" value="F:sequence-specific DNA binding"/>
    <property type="evidence" value="ECO:0007669"/>
    <property type="project" value="InterPro"/>
</dbReference>
<feature type="region of interest" description="Disordered" evidence="6">
    <location>
        <begin position="415"/>
        <end position="462"/>
    </location>
</feature>
<dbReference type="PANTHER" id="PTHR10015:SF427">
    <property type="entry name" value="HEAT SHOCK FACTOR PROTEIN"/>
    <property type="match status" value="1"/>
</dbReference>
<evidence type="ECO:0000256" key="4">
    <source>
        <dbReference type="RuleBase" id="RU004020"/>
    </source>
</evidence>
<dbReference type="Proteomes" id="UP000054408">
    <property type="component" value="Unassembled WGS sequence"/>
</dbReference>
<dbReference type="Pfam" id="PF00447">
    <property type="entry name" value="HSF_DNA-bind"/>
    <property type="match status" value="1"/>
</dbReference>
<dbReference type="InterPro" id="IPR036388">
    <property type="entry name" value="WH-like_DNA-bd_sf"/>
</dbReference>
<comment type="similarity">
    <text evidence="4">Belongs to the HSF family.</text>
</comment>
<reference evidence="8 9" key="1">
    <citation type="submission" date="2010-05" db="EMBL/GenBank/DDBJ databases">
        <title>The Genome Sequence of Thecamonas trahens ATCC 50062.</title>
        <authorList>
            <consortium name="The Broad Institute Genome Sequencing Platform"/>
            <person name="Russ C."/>
            <person name="Cuomo C."/>
            <person name="Shea T."/>
            <person name="Young S.K."/>
            <person name="Zeng Q."/>
            <person name="Koehrsen M."/>
            <person name="Haas B."/>
            <person name="Borodovsky M."/>
            <person name="Guigo R."/>
            <person name="Alvarado L."/>
            <person name="Berlin A."/>
            <person name="Bochicchio J."/>
            <person name="Borenstein D."/>
            <person name="Chapman S."/>
            <person name="Chen Z."/>
            <person name="Freedman E."/>
            <person name="Gellesch M."/>
            <person name="Goldberg J."/>
            <person name="Griggs A."/>
            <person name="Gujja S."/>
            <person name="Heilman E."/>
            <person name="Heiman D."/>
            <person name="Hepburn T."/>
            <person name="Howarth C."/>
            <person name="Jen D."/>
            <person name="Larson L."/>
            <person name="Mehta T."/>
            <person name="Park D."/>
            <person name="Pearson M."/>
            <person name="Roberts A."/>
            <person name="Saif S."/>
            <person name="Shenoy N."/>
            <person name="Sisk P."/>
            <person name="Stolte C."/>
            <person name="Sykes S."/>
            <person name="Thomson T."/>
            <person name="Walk T."/>
            <person name="White J."/>
            <person name="Yandava C."/>
            <person name="Burger G."/>
            <person name="Gray M.W."/>
            <person name="Holland P.W.H."/>
            <person name="King N."/>
            <person name="Lang F.B.F."/>
            <person name="Roger A.J."/>
            <person name="Ruiz-Trillo I."/>
            <person name="Lander E."/>
            <person name="Nusbaum C."/>
        </authorList>
    </citation>
    <scope>NUCLEOTIDE SEQUENCE [LARGE SCALE GENOMIC DNA]</scope>
    <source>
        <strain evidence="8 9">ATCC 50062</strain>
    </source>
</reference>
<organism evidence="8 9">
    <name type="scientific">Thecamonas trahens ATCC 50062</name>
    <dbReference type="NCBI Taxonomy" id="461836"/>
    <lineage>
        <taxon>Eukaryota</taxon>
        <taxon>Apusozoa</taxon>
        <taxon>Apusomonadida</taxon>
        <taxon>Apusomonadidae</taxon>
        <taxon>Thecamonas</taxon>
    </lineage>
</organism>
<dbReference type="RefSeq" id="XP_013755169.1">
    <property type="nucleotide sequence ID" value="XM_013899715.1"/>
</dbReference>
<dbReference type="GO" id="GO:0003700">
    <property type="term" value="F:DNA-binding transcription factor activity"/>
    <property type="evidence" value="ECO:0007669"/>
    <property type="project" value="InterPro"/>
</dbReference>
<keyword evidence="9" id="KW-1185">Reference proteome</keyword>
<dbReference type="InterPro" id="IPR000232">
    <property type="entry name" value="HSF_DNA-bd"/>
</dbReference>
<keyword evidence="2" id="KW-0238">DNA-binding</keyword>
<name>A0A0L0DK91_THETB</name>
<keyword evidence="3" id="KW-0539">Nucleus</keyword>
<feature type="compositionally biased region" description="Basic and acidic residues" evidence="6">
    <location>
        <begin position="429"/>
        <end position="438"/>
    </location>
</feature>
<evidence type="ECO:0000256" key="1">
    <source>
        <dbReference type="ARBA" id="ARBA00004123"/>
    </source>
</evidence>
<dbReference type="STRING" id="461836.A0A0L0DK91"/>
<evidence type="ECO:0000256" key="2">
    <source>
        <dbReference type="ARBA" id="ARBA00023125"/>
    </source>
</evidence>
<dbReference type="Gene3D" id="1.10.10.10">
    <property type="entry name" value="Winged helix-like DNA-binding domain superfamily/Winged helix DNA-binding domain"/>
    <property type="match status" value="1"/>
</dbReference>
<dbReference type="GO" id="GO:0005634">
    <property type="term" value="C:nucleus"/>
    <property type="evidence" value="ECO:0007669"/>
    <property type="project" value="UniProtKB-SubCell"/>
</dbReference>
<dbReference type="InterPro" id="IPR036390">
    <property type="entry name" value="WH_DNA-bd_sf"/>
</dbReference>
<evidence type="ECO:0000313" key="8">
    <source>
        <dbReference type="EMBL" id="KNC52610.1"/>
    </source>
</evidence>
<accession>A0A0L0DK91</accession>
<comment type="subcellular location">
    <subcellularLocation>
        <location evidence="1">Nucleus</location>
    </subcellularLocation>
</comment>
<protein>
    <recommendedName>
        <fullName evidence="7">HSF-type DNA-binding domain-containing protein</fullName>
    </recommendedName>
</protein>
<evidence type="ECO:0000256" key="5">
    <source>
        <dbReference type="SAM" id="Coils"/>
    </source>
</evidence>
<dbReference type="OrthoDB" id="60033at2759"/>
<evidence type="ECO:0000313" key="9">
    <source>
        <dbReference type="Proteomes" id="UP000054408"/>
    </source>
</evidence>
<keyword evidence="5" id="KW-0175">Coiled coil</keyword>
<evidence type="ECO:0000256" key="3">
    <source>
        <dbReference type="ARBA" id="ARBA00023242"/>
    </source>
</evidence>
<evidence type="ECO:0000259" key="7">
    <source>
        <dbReference type="SMART" id="SM00415"/>
    </source>
</evidence>
<feature type="domain" description="HSF-type DNA-binding" evidence="7">
    <location>
        <begin position="1"/>
        <end position="84"/>
    </location>
</feature>
<evidence type="ECO:0000256" key="6">
    <source>
        <dbReference type="SAM" id="MobiDB-lite"/>
    </source>
</evidence>
<proteinExistence type="inferred from homology"/>
<dbReference type="SUPFAM" id="SSF46785">
    <property type="entry name" value="Winged helix' DNA-binding domain"/>
    <property type="match status" value="1"/>
</dbReference>
<dbReference type="EMBL" id="GL349474">
    <property type="protein sequence ID" value="KNC52610.1"/>
    <property type="molecule type" value="Genomic_DNA"/>
</dbReference>
<sequence length="610" mass="64339">MVSDPSTDNIVSWDDDGRGFEVHSREGMEDVVLGKYFKHNQFSSWTRQCNMYGFAKDKRPGVWRFSHPGFVRGVPEKLTTIVRKGSSSSGASALAAATGATAQQLRAELHHLRSQRDELSDQVAALQARTSSTGTTLDELRQENQRLWSMMRSHEQSQAQLQHALHSIMGCLVQHGARLDGAEPDEAAELAFNTVPTLSLMDLSDEDEAGVGDVGASTGVAEAGQATKPSAVRPPALSRAFVPAPVVVGNFGSSSGSGGFASGYASLVLTPTPTQDGHFVFDSSAFDMASFENAWATPVKKRKTSSMTTVATSFHDDTLQSAHSPRVAADDTTAAVMVQETRAEAAAEALSVALTRELEDVLLAGPSTLDSGLPEAAPYPVTPIVAPQITPLAGSQASQVPVSMAAFPADESAVGESLSTYEQRASGAHNRDRDRGPAETEAPLAPMPQASPAAGNDDDDGQAAEELARCKEMEMAEELARRRELSAAGKRPVVMTPHLFATFACHVLAVLSSLAAERHSLLGAAPPAVISTRGSTPATPRSAPSPEVVDALAAGVAAARRELPSDMVHSVATQLYAAQRGYYGYDPSSGHSKWLTGIAPPPRPIVVLVS</sequence>